<evidence type="ECO:0000256" key="3">
    <source>
        <dbReference type="ARBA" id="ARBA00046339"/>
    </source>
</evidence>
<dbReference type="Pfam" id="PF01730">
    <property type="entry name" value="UreF"/>
    <property type="match status" value="1"/>
</dbReference>
<dbReference type="InterPro" id="IPR038277">
    <property type="entry name" value="UreF_sf"/>
</dbReference>
<dbReference type="EMBL" id="JAPEVG010000323">
    <property type="protein sequence ID" value="KAJ8468743.1"/>
    <property type="molecule type" value="Genomic_DNA"/>
</dbReference>
<comment type="caution">
    <text evidence="4">The sequence shown here is derived from an EMBL/GenBank/DDBJ whole genome shotgun (WGS) entry which is preliminary data.</text>
</comment>
<comment type="similarity">
    <text evidence="3">Belongs to the UreF family.</text>
</comment>
<dbReference type="Proteomes" id="UP001215151">
    <property type="component" value="Unassembled WGS sequence"/>
</dbReference>
<evidence type="ECO:0000256" key="1">
    <source>
        <dbReference type="ARBA" id="ARBA00022988"/>
    </source>
</evidence>
<dbReference type="InterPro" id="IPR002639">
    <property type="entry name" value="UreF"/>
</dbReference>
<keyword evidence="5" id="KW-1185">Reference proteome</keyword>
<accession>A0AAD7X8A4</accession>
<keyword evidence="1" id="KW-0996">Nickel insertion</keyword>
<evidence type="ECO:0000256" key="2">
    <source>
        <dbReference type="ARBA" id="ARBA00023186"/>
    </source>
</evidence>
<proteinExistence type="inferred from homology"/>
<evidence type="ECO:0000313" key="5">
    <source>
        <dbReference type="Proteomes" id="UP001215151"/>
    </source>
</evidence>
<dbReference type="HAMAP" id="MF_01385">
    <property type="entry name" value="UreF"/>
    <property type="match status" value="1"/>
</dbReference>
<dbReference type="GO" id="GO:0016151">
    <property type="term" value="F:nickel cation binding"/>
    <property type="evidence" value="ECO:0007669"/>
    <property type="project" value="InterPro"/>
</dbReference>
<keyword evidence="2" id="KW-0143">Chaperone</keyword>
<evidence type="ECO:0008006" key="6">
    <source>
        <dbReference type="Google" id="ProtNLM"/>
    </source>
</evidence>
<gene>
    <name evidence="4" type="ORF">ONZ51_g9454</name>
</gene>
<reference evidence="4" key="1">
    <citation type="submission" date="2022-11" db="EMBL/GenBank/DDBJ databases">
        <title>Genome Sequence of Cubamyces cubensis.</title>
        <authorList>
            <person name="Buettner E."/>
        </authorList>
    </citation>
    <scope>NUCLEOTIDE SEQUENCE</scope>
    <source>
        <strain evidence="4">MPL-01</strain>
    </source>
</reference>
<dbReference type="Gene3D" id="1.10.4190.10">
    <property type="entry name" value="Urease accessory protein UreF"/>
    <property type="match status" value="1"/>
</dbReference>
<organism evidence="4 5">
    <name type="scientific">Trametes cubensis</name>
    <dbReference type="NCBI Taxonomy" id="1111947"/>
    <lineage>
        <taxon>Eukaryota</taxon>
        <taxon>Fungi</taxon>
        <taxon>Dikarya</taxon>
        <taxon>Basidiomycota</taxon>
        <taxon>Agaricomycotina</taxon>
        <taxon>Agaricomycetes</taxon>
        <taxon>Polyporales</taxon>
        <taxon>Polyporaceae</taxon>
        <taxon>Trametes</taxon>
    </lineage>
</organism>
<evidence type="ECO:0000313" key="4">
    <source>
        <dbReference type="EMBL" id="KAJ8468743.1"/>
    </source>
</evidence>
<dbReference type="PANTHER" id="PTHR33620">
    <property type="entry name" value="UREASE ACCESSORY PROTEIN F"/>
    <property type="match status" value="1"/>
</dbReference>
<sequence>MDSDHEAYILLLLSDSNLPTGSFVASAGLESYVTHGFFTDLAPSPVPSPDKMDYTVNFLRDSLSSYAHSALPFVLDAHVIVEEALRDAQADEDTMDRVLGRLRELDELYEVMTLNHVSRRASKTQGVALLTLFSKGFSKPRLTKHLPTSDPSSVPESESRAATLLERLKFLVRREDTHGHLPVCWGVLTAALGLSSERSQYLHLFLQARSLLSASVRLNTIGPYAAQQLLLHTVRPLVESEMSRCKHLTTRHVTSHDPTTGNMPEDEDAAWRGPAMTWPLGEILAARHDLQHSRIFNS</sequence>
<name>A0AAD7X8A4_9APHY</name>
<dbReference type="PANTHER" id="PTHR33620:SF1">
    <property type="entry name" value="UREASE ACCESSORY PROTEIN F"/>
    <property type="match status" value="1"/>
</dbReference>
<dbReference type="AlphaFoldDB" id="A0AAD7X8A4"/>
<protein>
    <recommendedName>
        <fullName evidence="6">Urease accessory protein UreF</fullName>
    </recommendedName>
</protein>